<proteinExistence type="predicted"/>
<dbReference type="AlphaFoldDB" id="A0A8T1KFP6"/>
<dbReference type="EMBL" id="RCMK01000328">
    <property type="protein sequence ID" value="KAG2936217.1"/>
    <property type="molecule type" value="Genomic_DNA"/>
</dbReference>
<evidence type="ECO:0000313" key="2">
    <source>
        <dbReference type="Proteomes" id="UP000736787"/>
    </source>
</evidence>
<comment type="caution">
    <text evidence="1">The sequence shown here is derived from an EMBL/GenBank/DDBJ whole genome shotgun (WGS) entry which is preliminary data.</text>
</comment>
<sequence>MDSMDARHCVDVLTTADKLEGTRTDHMVFRSA</sequence>
<dbReference type="Proteomes" id="UP000736787">
    <property type="component" value="Unassembled WGS sequence"/>
</dbReference>
<name>A0A8T1KFP6_9STRA</name>
<gene>
    <name evidence="1" type="ORF">PC117_g12153</name>
</gene>
<evidence type="ECO:0000313" key="1">
    <source>
        <dbReference type="EMBL" id="KAG2936217.1"/>
    </source>
</evidence>
<accession>A0A8T1KFP6</accession>
<protein>
    <submittedName>
        <fullName evidence="1">Uncharacterized protein</fullName>
    </submittedName>
</protein>
<reference evidence="1" key="1">
    <citation type="submission" date="2018-10" db="EMBL/GenBank/DDBJ databases">
        <title>Effector identification in a new, highly contiguous assembly of the strawberry crown rot pathogen Phytophthora cactorum.</title>
        <authorList>
            <person name="Armitage A.D."/>
            <person name="Nellist C.F."/>
            <person name="Bates H."/>
            <person name="Vickerstaff R.J."/>
            <person name="Harrison R.J."/>
        </authorList>
    </citation>
    <scope>NUCLEOTIDE SEQUENCE</scope>
    <source>
        <strain evidence="1">4040</strain>
    </source>
</reference>
<organism evidence="1 2">
    <name type="scientific">Phytophthora cactorum</name>
    <dbReference type="NCBI Taxonomy" id="29920"/>
    <lineage>
        <taxon>Eukaryota</taxon>
        <taxon>Sar</taxon>
        <taxon>Stramenopiles</taxon>
        <taxon>Oomycota</taxon>
        <taxon>Peronosporomycetes</taxon>
        <taxon>Peronosporales</taxon>
        <taxon>Peronosporaceae</taxon>
        <taxon>Phytophthora</taxon>
    </lineage>
</organism>